<feature type="domain" description="DUF2059" evidence="1">
    <location>
        <begin position="84"/>
        <end position="141"/>
    </location>
</feature>
<protein>
    <recommendedName>
        <fullName evidence="1">DUF2059 domain-containing protein</fullName>
    </recommendedName>
</protein>
<proteinExistence type="predicted"/>
<keyword evidence="3" id="KW-1185">Reference proteome</keyword>
<comment type="caution">
    <text evidence="2">The sequence shown here is derived from an EMBL/GenBank/DDBJ whole genome shotgun (WGS) entry which is preliminary data.</text>
</comment>
<name>A0A7W6GVP5_9RHOB</name>
<evidence type="ECO:0000313" key="3">
    <source>
        <dbReference type="Proteomes" id="UP000541426"/>
    </source>
</evidence>
<dbReference type="Proteomes" id="UP000541426">
    <property type="component" value="Unassembled WGS sequence"/>
</dbReference>
<dbReference type="EMBL" id="JACIEJ010000011">
    <property type="protein sequence ID" value="MBB3987559.1"/>
    <property type="molecule type" value="Genomic_DNA"/>
</dbReference>
<reference evidence="2 3" key="1">
    <citation type="submission" date="2020-08" db="EMBL/GenBank/DDBJ databases">
        <title>Genomic Encyclopedia of Type Strains, Phase IV (KMG-IV): sequencing the most valuable type-strain genomes for metagenomic binning, comparative biology and taxonomic classification.</title>
        <authorList>
            <person name="Goeker M."/>
        </authorList>
    </citation>
    <scope>NUCLEOTIDE SEQUENCE [LARGE SCALE GENOMIC DNA]</scope>
    <source>
        <strain evidence="2 3">DSM 102235</strain>
    </source>
</reference>
<dbReference type="AlphaFoldDB" id="A0A7W6GVP5"/>
<evidence type="ECO:0000313" key="2">
    <source>
        <dbReference type="EMBL" id="MBB3987559.1"/>
    </source>
</evidence>
<dbReference type="InterPro" id="IPR018637">
    <property type="entry name" value="DUF2059"/>
</dbReference>
<dbReference type="RefSeq" id="WP_246429448.1">
    <property type="nucleotide sequence ID" value="NZ_BAABBZ010000057.1"/>
</dbReference>
<sequence length="278" mass="30941">MASLTPIACVLRRLVVIGLLFMTCLGPARAEPVDDLLDALQIDAMLGIMREEGIAYGRDLGNDMFMDGSNPRWQELLAEIYDPDKMQIIMRRYFDDMLDQADMKPLVAFFDSETGAEIVELELSARRAMIDDGVEEAARSAYQSADTESARLQQITQFIETNDLLEANVAGALNASFKFYSGLVDGGGLEMSEGEILSDVWAQEAETRADTREWLYGFLMLAYEPLSDDTLDEYIEISGTPEGRVLNRALFAGFNAMYDEISYALGLAAARQMQSQEL</sequence>
<gene>
    <name evidence="2" type="ORF">GGQ68_003906</name>
</gene>
<dbReference type="Pfam" id="PF09832">
    <property type="entry name" value="DUF2059"/>
    <property type="match status" value="1"/>
</dbReference>
<organism evidence="2 3">
    <name type="scientific">Sagittula marina</name>
    <dbReference type="NCBI Taxonomy" id="943940"/>
    <lineage>
        <taxon>Bacteria</taxon>
        <taxon>Pseudomonadati</taxon>
        <taxon>Pseudomonadota</taxon>
        <taxon>Alphaproteobacteria</taxon>
        <taxon>Rhodobacterales</taxon>
        <taxon>Roseobacteraceae</taxon>
        <taxon>Sagittula</taxon>
    </lineage>
</organism>
<evidence type="ECO:0000259" key="1">
    <source>
        <dbReference type="Pfam" id="PF09832"/>
    </source>
</evidence>
<accession>A0A7W6GVP5</accession>